<dbReference type="InParanoid" id="A0A5C7EVX0"/>
<protein>
    <submittedName>
        <fullName evidence="3">NAD-dependent epimerase/dehydratase family protein</fullName>
    </submittedName>
</protein>
<evidence type="ECO:0000259" key="2">
    <source>
        <dbReference type="Pfam" id="PF01370"/>
    </source>
</evidence>
<reference evidence="3 4" key="1">
    <citation type="submission" date="2019-08" db="EMBL/GenBank/DDBJ databases">
        <title>Pelomicrobium methylotrophicum gen. nov., sp. nov. a moderately thermophilic, facultatively anaerobic, lithoautotrophic and methylotrophic bacterium isolated from a terrestrial mud volcano.</title>
        <authorList>
            <person name="Slobodkina G.B."/>
            <person name="Merkel A.Y."/>
            <person name="Slobodkin A.I."/>
        </authorList>
    </citation>
    <scope>NUCLEOTIDE SEQUENCE [LARGE SCALE GENOMIC DNA]</scope>
    <source>
        <strain evidence="3 4">SM250</strain>
    </source>
</reference>
<dbReference type="AlphaFoldDB" id="A0A5C7EVX0"/>
<dbReference type="OrthoDB" id="5296314at2"/>
<dbReference type="EMBL" id="VPFL01000007">
    <property type="protein sequence ID" value="TXF12296.1"/>
    <property type="molecule type" value="Genomic_DNA"/>
</dbReference>
<accession>A0A5C7EVX0</accession>
<organism evidence="3 4">
    <name type="scientific">Pelomicrobium methylotrophicum</name>
    <dbReference type="NCBI Taxonomy" id="2602750"/>
    <lineage>
        <taxon>Bacteria</taxon>
        <taxon>Pseudomonadati</taxon>
        <taxon>Pseudomonadota</taxon>
        <taxon>Hydrogenophilia</taxon>
        <taxon>Hydrogenophilia incertae sedis</taxon>
        <taxon>Pelomicrobium</taxon>
    </lineage>
</organism>
<dbReference type="Pfam" id="PF01370">
    <property type="entry name" value="Epimerase"/>
    <property type="match status" value="1"/>
</dbReference>
<name>A0A5C7EVX0_9PROT</name>
<feature type="domain" description="NAD-dependent epimerase/dehydratase" evidence="2">
    <location>
        <begin position="6"/>
        <end position="253"/>
    </location>
</feature>
<comment type="caution">
    <text evidence="3">The sequence shown here is derived from an EMBL/GenBank/DDBJ whole genome shotgun (WGS) entry which is preliminary data.</text>
</comment>
<gene>
    <name evidence="3" type="ORF">FR698_06715</name>
</gene>
<evidence type="ECO:0000256" key="1">
    <source>
        <dbReference type="ARBA" id="ARBA00023027"/>
    </source>
</evidence>
<dbReference type="SUPFAM" id="SSF51735">
    <property type="entry name" value="NAD(P)-binding Rossmann-fold domains"/>
    <property type="match status" value="1"/>
</dbReference>
<dbReference type="Gene3D" id="3.40.50.720">
    <property type="entry name" value="NAD(P)-binding Rossmann-like Domain"/>
    <property type="match status" value="1"/>
</dbReference>
<evidence type="ECO:0000313" key="4">
    <source>
        <dbReference type="Proteomes" id="UP000321201"/>
    </source>
</evidence>
<dbReference type="InterPro" id="IPR001509">
    <property type="entry name" value="Epimerase_deHydtase"/>
</dbReference>
<dbReference type="PRINTS" id="PR01713">
    <property type="entry name" value="NUCEPIMERASE"/>
</dbReference>
<keyword evidence="4" id="KW-1185">Reference proteome</keyword>
<dbReference type="RefSeq" id="WP_147799494.1">
    <property type="nucleotide sequence ID" value="NZ_VPFL01000007.1"/>
</dbReference>
<keyword evidence="1" id="KW-0520">NAD</keyword>
<sequence length="344" mass="37493">MPENRVLVTGVAGFIGAALAGRLLADGHAVTGVDNLSPYYGVALKRARLAALERHPAFSFLPLDLADRAAVARLFDTRCFDAIVHLAAQPGVRYSMENPAAYIDANLAGFGNVLEGARRCRPAHLMFASSSSVYGEATAPFSENQCADRPLSLYAATKRANELMAYSYAHLHRLPCTGLRFFTVYGPWMRPDMAIYRFAEGIVAGHPIPVFNRGQMRRDYTYIDDAVEAVVRLLRRPPQASGTAPPYRVLNIGNHQPVELTHVIALLERHLGRRATLELLPMQPGDVHATCADVTALREVTGFVPSTPIDQGIARFAEWFLARRAGRGPAVDEAATSQEGNPCA</sequence>
<dbReference type="Proteomes" id="UP000321201">
    <property type="component" value="Unassembled WGS sequence"/>
</dbReference>
<dbReference type="PANTHER" id="PTHR43574">
    <property type="entry name" value="EPIMERASE-RELATED"/>
    <property type="match status" value="1"/>
</dbReference>
<dbReference type="InterPro" id="IPR036291">
    <property type="entry name" value="NAD(P)-bd_dom_sf"/>
</dbReference>
<proteinExistence type="predicted"/>
<evidence type="ECO:0000313" key="3">
    <source>
        <dbReference type="EMBL" id="TXF12296.1"/>
    </source>
</evidence>